<dbReference type="AlphaFoldDB" id="A0A172WE59"/>
<dbReference type="Gene3D" id="3.30.420.10">
    <property type="entry name" value="Ribonuclease H-like superfamily/Ribonuclease H"/>
    <property type="match status" value="1"/>
</dbReference>
<evidence type="ECO:0000256" key="6">
    <source>
        <dbReference type="HAMAP-Rule" id="MF_00045"/>
    </source>
</evidence>
<accession>A0A172WE59</accession>
<feature type="domain" description="Exonuclease" evidence="7">
    <location>
        <begin position="7"/>
        <end position="178"/>
    </location>
</feature>
<dbReference type="RefSeq" id="WP_075474395.1">
    <property type="nucleotide sequence ID" value="NZ_CP011299.1"/>
</dbReference>
<reference evidence="8 9" key="1">
    <citation type="submission" date="2015-04" db="EMBL/GenBank/DDBJ databases">
        <title>Buchnera aphidicola assembly.</title>
        <authorList>
            <person name="Zhang Y."/>
        </authorList>
    </citation>
    <scope>NUCLEOTIDE SEQUENCE [LARGE SCALE GENOMIC DNA]</scope>
    <source>
        <strain evidence="8 9">SC</strain>
    </source>
</reference>
<dbReference type="Proteomes" id="UP000077654">
    <property type="component" value="Chromosome"/>
</dbReference>
<dbReference type="InterPro" id="IPR022894">
    <property type="entry name" value="Oligoribonuclease"/>
</dbReference>
<dbReference type="EC" id="3.1.-.-" evidence="6"/>
<keyword evidence="2 6" id="KW-0540">Nuclease</keyword>
<dbReference type="Pfam" id="PF00929">
    <property type="entry name" value="RNase_T"/>
    <property type="match status" value="1"/>
</dbReference>
<dbReference type="InterPro" id="IPR012337">
    <property type="entry name" value="RNaseH-like_sf"/>
</dbReference>
<dbReference type="NCBIfam" id="NF003765">
    <property type="entry name" value="PRK05359.1"/>
    <property type="match status" value="1"/>
</dbReference>
<dbReference type="GO" id="GO:0005737">
    <property type="term" value="C:cytoplasm"/>
    <property type="evidence" value="ECO:0007669"/>
    <property type="project" value="UniProtKB-SubCell"/>
</dbReference>
<dbReference type="PATRIC" id="fig|118110.3.peg.527"/>
<keyword evidence="3 6" id="KW-0378">Hydrolase</keyword>
<dbReference type="InterPro" id="IPR036397">
    <property type="entry name" value="RNaseH_sf"/>
</dbReference>
<evidence type="ECO:0000256" key="2">
    <source>
        <dbReference type="ARBA" id="ARBA00022722"/>
    </source>
</evidence>
<comment type="subcellular location">
    <subcellularLocation>
        <location evidence="6">Cytoplasm</location>
    </subcellularLocation>
</comment>
<keyword evidence="9" id="KW-1185">Reference proteome</keyword>
<feature type="active site" evidence="6">
    <location>
        <position position="129"/>
    </location>
</feature>
<comment type="similarity">
    <text evidence="1 6">Belongs to the oligoribonuclease family.</text>
</comment>
<evidence type="ECO:0000256" key="3">
    <source>
        <dbReference type="ARBA" id="ARBA00022801"/>
    </source>
</evidence>
<dbReference type="GO" id="GO:0000175">
    <property type="term" value="F:3'-5'-RNA exonuclease activity"/>
    <property type="evidence" value="ECO:0007669"/>
    <property type="project" value="InterPro"/>
</dbReference>
<dbReference type="STRING" id="118110.XW81_02655"/>
<proteinExistence type="inferred from homology"/>
<keyword evidence="6" id="KW-0963">Cytoplasm</keyword>
<evidence type="ECO:0000256" key="4">
    <source>
        <dbReference type="ARBA" id="ARBA00022839"/>
    </source>
</evidence>
<comment type="function">
    <text evidence="6">3'-to-5' exoribonuclease specific for small oligoribonucleotides.</text>
</comment>
<dbReference type="SUPFAM" id="SSF53098">
    <property type="entry name" value="Ribonuclease H-like"/>
    <property type="match status" value="1"/>
</dbReference>
<evidence type="ECO:0000313" key="8">
    <source>
        <dbReference type="EMBL" id="ANF17266.1"/>
    </source>
</evidence>
<dbReference type="PANTHER" id="PTHR11046:SF0">
    <property type="entry name" value="OLIGORIBONUCLEASE, MITOCHONDRIAL"/>
    <property type="match status" value="1"/>
</dbReference>
<dbReference type="OrthoDB" id="9801329at2"/>
<dbReference type="GO" id="GO:0006259">
    <property type="term" value="P:DNA metabolic process"/>
    <property type="evidence" value="ECO:0007669"/>
    <property type="project" value="UniProtKB-ARBA"/>
</dbReference>
<evidence type="ECO:0000313" key="9">
    <source>
        <dbReference type="Proteomes" id="UP000077654"/>
    </source>
</evidence>
<dbReference type="SMART" id="SM00479">
    <property type="entry name" value="EXOIII"/>
    <property type="match status" value="1"/>
</dbReference>
<sequence>MNINNSNLIWIDLEMTGLNPKAHKIIEIATLITNINLKIISIGPIIAINQKDSQLKLMNKWNTTTHTKNGLIERIKNSLYNEALAESETISFLKKWVPKNTSPMCGNTISTDRQFLFKYMPALEKYFHYRQIDVSTIKELVMRWNVKIFKNFKKKHTALNDLYESVNELKHYRKNFLKT</sequence>
<dbReference type="EMBL" id="CP011299">
    <property type="protein sequence ID" value="ANF17266.1"/>
    <property type="molecule type" value="Genomic_DNA"/>
</dbReference>
<name>A0A172WE59_BUCSC</name>
<gene>
    <name evidence="6" type="primary">orn</name>
    <name evidence="8" type="ORF">XW81_02655</name>
</gene>
<dbReference type="PANTHER" id="PTHR11046">
    <property type="entry name" value="OLIGORIBONUCLEASE, MITOCHONDRIAL"/>
    <property type="match status" value="1"/>
</dbReference>
<protein>
    <recommendedName>
        <fullName evidence="5 6">Oligoribonuclease</fullName>
        <ecNumber evidence="6">3.1.-.-</ecNumber>
    </recommendedName>
</protein>
<evidence type="ECO:0000259" key="7">
    <source>
        <dbReference type="SMART" id="SM00479"/>
    </source>
</evidence>
<organism evidence="8 9">
    <name type="scientific">Buchnera aphidicola subsp. Schlechtendalia chinensis</name>
    <dbReference type="NCBI Taxonomy" id="118110"/>
    <lineage>
        <taxon>Bacteria</taxon>
        <taxon>Pseudomonadati</taxon>
        <taxon>Pseudomonadota</taxon>
        <taxon>Gammaproteobacteria</taxon>
        <taxon>Enterobacterales</taxon>
        <taxon>Erwiniaceae</taxon>
        <taxon>Buchnera</taxon>
    </lineage>
</organism>
<evidence type="ECO:0000256" key="5">
    <source>
        <dbReference type="ARBA" id="ARBA00070964"/>
    </source>
</evidence>
<dbReference type="FunFam" id="3.30.420.10:FF:000003">
    <property type="entry name" value="Oligoribonuclease"/>
    <property type="match status" value="1"/>
</dbReference>
<dbReference type="InterPro" id="IPR013520">
    <property type="entry name" value="Ribonucl_H"/>
</dbReference>
<dbReference type="CDD" id="cd06135">
    <property type="entry name" value="Orn"/>
    <property type="match status" value="1"/>
</dbReference>
<keyword evidence="4 6" id="KW-0269">Exonuclease</keyword>
<evidence type="ECO:0000256" key="1">
    <source>
        <dbReference type="ARBA" id="ARBA00009921"/>
    </source>
</evidence>
<dbReference type="HAMAP" id="MF_00045">
    <property type="entry name" value="Oligoribonuclease"/>
    <property type="match status" value="1"/>
</dbReference>
<dbReference type="GO" id="GO:0003676">
    <property type="term" value="F:nucleic acid binding"/>
    <property type="evidence" value="ECO:0007669"/>
    <property type="project" value="InterPro"/>
</dbReference>